<accession>A0A1I3MMV8</accession>
<dbReference type="Proteomes" id="UP000199518">
    <property type="component" value="Unassembled WGS sequence"/>
</dbReference>
<name>A0A1I3MMV8_9PLAN</name>
<evidence type="ECO:0000256" key="1">
    <source>
        <dbReference type="SAM" id="SignalP"/>
    </source>
</evidence>
<keyword evidence="1" id="KW-0732">Signal</keyword>
<proteinExistence type="predicted"/>
<feature type="signal peptide" evidence="1">
    <location>
        <begin position="1"/>
        <end position="22"/>
    </location>
</feature>
<sequence length="369" mass="38850">MRFSMIGNAVAVCALAVGAVQAEDMYGLKPGQPELKSMTALTFGPDGILFIGDAQAAKVVAIDTNDDKSSAAPAAITGIEQKIAKKLGLSSPAALKVTELAVNPETGHAFIAVAVENQSPRLLKINGDDVAEIDLKNVPFAQVALPNAAEDKEVGEGRRRRNNRASAITDLAFIEGRVIVSGLSSDNSASNVWSVQFPFDAVDTGTTVEFYHGAHGRSEDYAPIRTFIPFIIDGEPNLLAGFVCTPLVRFPLEKVSSASKQHEKVTGTTVAELGNRNQPLDMIAYKQNGKDYLLLSNSARGVMKVSTDGIADNPGISAHVPDGGTAGQAFETIAALNGTVQMDKLSGTQAILLLQQPNGSLDLQIIALP</sequence>
<evidence type="ECO:0000313" key="3">
    <source>
        <dbReference type="Proteomes" id="UP000199518"/>
    </source>
</evidence>
<keyword evidence="3" id="KW-1185">Reference proteome</keyword>
<reference evidence="3" key="1">
    <citation type="submission" date="2016-10" db="EMBL/GenBank/DDBJ databases">
        <authorList>
            <person name="Varghese N."/>
            <person name="Submissions S."/>
        </authorList>
    </citation>
    <scope>NUCLEOTIDE SEQUENCE [LARGE SCALE GENOMIC DNA]</scope>
    <source>
        <strain evidence="3">DSM 26348</strain>
    </source>
</reference>
<dbReference type="SUPFAM" id="SSF101898">
    <property type="entry name" value="NHL repeat"/>
    <property type="match status" value="1"/>
</dbReference>
<organism evidence="2 3">
    <name type="scientific">Planctomicrobium piriforme</name>
    <dbReference type="NCBI Taxonomy" id="1576369"/>
    <lineage>
        <taxon>Bacteria</taxon>
        <taxon>Pseudomonadati</taxon>
        <taxon>Planctomycetota</taxon>
        <taxon>Planctomycetia</taxon>
        <taxon>Planctomycetales</taxon>
        <taxon>Planctomycetaceae</taxon>
        <taxon>Planctomicrobium</taxon>
    </lineage>
</organism>
<dbReference type="OrthoDB" id="237405at2"/>
<evidence type="ECO:0000313" key="2">
    <source>
        <dbReference type="EMBL" id="SFI98261.1"/>
    </source>
</evidence>
<gene>
    <name evidence="2" type="ORF">SAMN05421753_11453</name>
</gene>
<dbReference type="AlphaFoldDB" id="A0A1I3MMV8"/>
<dbReference type="STRING" id="1576369.SAMN05421753_11453"/>
<feature type="chain" id="PRO_5011676087" evidence="1">
    <location>
        <begin position="23"/>
        <end position="369"/>
    </location>
</feature>
<dbReference type="RefSeq" id="WP_092052880.1">
    <property type="nucleotide sequence ID" value="NZ_FOQD01000014.1"/>
</dbReference>
<protein>
    <submittedName>
        <fullName evidence="2">Uncharacterized protein</fullName>
    </submittedName>
</protein>
<dbReference type="EMBL" id="FOQD01000014">
    <property type="protein sequence ID" value="SFI98261.1"/>
    <property type="molecule type" value="Genomic_DNA"/>
</dbReference>